<keyword evidence="1" id="KW-0812">Transmembrane</keyword>
<accession>A0A1Q9CZ23</accession>
<comment type="caution">
    <text evidence="2">The sequence shown here is derived from an EMBL/GenBank/DDBJ whole genome shotgun (WGS) entry which is preliminary data.</text>
</comment>
<organism evidence="2 3">
    <name type="scientific">Symbiodinium microadriaticum</name>
    <name type="common">Dinoflagellate</name>
    <name type="synonym">Zooxanthella microadriatica</name>
    <dbReference type="NCBI Taxonomy" id="2951"/>
    <lineage>
        <taxon>Eukaryota</taxon>
        <taxon>Sar</taxon>
        <taxon>Alveolata</taxon>
        <taxon>Dinophyceae</taxon>
        <taxon>Suessiales</taxon>
        <taxon>Symbiodiniaceae</taxon>
        <taxon>Symbiodinium</taxon>
    </lineage>
</organism>
<evidence type="ECO:0000313" key="2">
    <source>
        <dbReference type="EMBL" id="OLP88169.1"/>
    </source>
</evidence>
<keyword evidence="1" id="KW-0472">Membrane</keyword>
<protein>
    <submittedName>
        <fullName evidence="2">Uncharacterized protein</fullName>
    </submittedName>
</protein>
<evidence type="ECO:0000313" key="3">
    <source>
        <dbReference type="Proteomes" id="UP000186817"/>
    </source>
</evidence>
<proteinExistence type="predicted"/>
<sequence length="114" mass="11895">MVVVVVVVAVVVKVVVAVVVVLAVAAVVDLCASKVPTTIGDPRYAAAQALVGKGSADSAGILLAMDLLVLHLSIEHLWNIARKELDVDLSNSFAEKGHVEGSNFDNHIRQSSLA</sequence>
<evidence type="ECO:0000256" key="1">
    <source>
        <dbReference type="SAM" id="Phobius"/>
    </source>
</evidence>
<keyword evidence="3" id="KW-1185">Reference proteome</keyword>
<reference evidence="2 3" key="1">
    <citation type="submission" date="2016-02" db="EMBL/GenBank/DDBJ databases">
        <title>Genome analysis of coral dinoflagellate symbionts highlights evolutionary adaptations to a symbiotic lifestyle.</title>
        <authorList>
            <person name="Aranda M."/>
            <person name="Li Y."/>
            <person name="Liew Y.J."/>
            <person name="Baumgarten S."/>
            <person name="Simakov O."/>
            <person name="Wilson M."/>
            <person name="Piel J."/>
            <person name="Ashoor H."/>
            <person name="Bougouffa S."/>
            <person name="Bajic V.B."/>
            <person name="Ryu T."/>
            <person name="Ravasi T."/>
            <person name="Bayer T."/>
            <person name="Micklem G."/>
            <person name="Kim H."/>
            <person name="Bhak J."/>
            <person name="Lajeunesse T.C."/>
            <person name="Voolstra C.R."/>
        </authorList>
    </citation>
    <scope>NUCLEOTIDE SEQUENCE [LARGE SCALE GENOMIC DNA]</scope>
    <source>
        <strain evidence="2 3">CCMP2467</strain>
    </source>
</reference>
<dbReference type="Proteomes" id="UP000186817">
    <property type="component" value="Unassembled WGS sequence"/>
</dbReference>
<keyword evidence="1" id="KW-1133">Transmembrane helix</keyword>
<dbReference type="AlphaFoldDB" id="A0A1Q9CZ23"/>
<feature type="transmembrane region" description="Helical" evidence="1">
    <location>
        <begin position="6"/>
        <end position="28"/>
    </location>
</feature>
<dbReference type="EMBL" id="LSRX01000827">
    <property type="protein sequence ID" value="OLP88169.1"/>
    <property type="molecule type" value="Genomic_DNA"/>
</dbReference>
<name>A0A1Q9CZ23_SYMMI</name>
<gene>
    <name evidence="2" type="ORF">AK812_SmicGene30563</name>
</gene>